<proteinExistence type="predicted"/>
<comment type="caution">
    <text evidence="2">The sequence shown here is derived from an EMBL/GenBank/DDBJ whole genome shotgun (WGS) entry which is preliminary data.</text>
</comment>
<feature type="compositionally biased region" description="Gly residues" evidence="1">
    <location>
        <begin position="56"/>
        <end position="74"/>
    </location>
</feature>
<gene>
    <name evidence="2" type="ORF">DPM19_10985</name>
</gene>
<organism evidence="2 3">
    <name type="scientific">Actinomadura craniellae</name>
    <dbReference type="NCBI Taxonomy" id="2231787"/>
    <lineage>
        <taxon>Bacteria</taxon>
        <taxon>Bacillati</taxon>
        <taxon>Actinomycetota</taxon>
        <taxon>Actinomycetes</taxon>
        <taxon>Streptosporangiales</taxon>
        <taxon>Thermomonosporaceae</taxon>
        <taxon>Actinomadura</taxon>
    </lineage>
</organism>
<evidence type="ECO:0000313" key="2">
    <source>
        <dbReference type="EMBL" id="RAY15230.1"/>
    </source>
</evidence>
<name>A0A365H7Y6_9ACTN</name>
<sequence length="135" mass="13949">MMTMMMKPPPSRARTSGALLERRGGGGGIPGPKPGWPGMPPGMPPGGPGGMPPGPAGGQGWPDGGVQPGGGGGLLMQHVPSRRTSRNTSLVWRIGQAMWSNGLDVHLCRTDPPSVELRRTPRNTGQSMIRGGVRG</sequence>
<dbReference type="EMBL" id="QLYX01000004">
    <property type="protein sequence ID" value="RAY15230.1"/>
    <property type="molecule type" value="Genomic_DNA"/>
</dbReference>
<evidence type="ECO:0000256" key="1">
    <source>
        <dbReference type="SAM" id="MobiDB-lite"/>
    </source>
</evidence>
<keyword evidence="3" id="KW-1185">Reference proteome</keyword>
<feature type="compositionally biased region" description="Pro residues" evidence="1">
    <location>
        <begin position="31"/>
        <end position="55"/>
    </location>
</feature>
<evidence type="ECO:0000313" key="3">
    <source>
        <dbReference type="Proteomes" id="UP000251891"/>
    </source>
</evidence>
<feature type="region of interest" description="Disordered" evidence="1">
    <location>
        <begin position="1"/>
        <end position="83"/>
    </location>
</feature>
<accession>A0A365H7Y6</accession>
<dbReference type="AlphaFoldDB" id="A0A365H7Y6"/>
<dbReference type="Proteomes" id="UP000251891">
    <property type="component" value="Unassembled WGS sequence"/>
</dbReference>
<reference evidence="2 3" key="1">
    <citation type="submission" date="2018-06" db="EMBL/GenBank/DDBJ databases">
        <title>Actinomadura craniellae sp. nov. isolated from marine sponge Craniella sp.</title>
        <authorList>
            <person name="Li L."/>
            <person name="Xu Q.H."/>
            <person name="Lin H.W."/>
            <person name="Lu Y.H."/>
        </authorList>
    </citation>
    <scope>NUCLEOTIDE SEQUENCE [LARGE SCALE GENOMIC DNA]</scope>
    <source>
        <strain evidence="2 3">LHW63021</strain>
    </source>
</reference>
<protein>
    <submittedName>
        <fullName evidence="2">Uncharacterized protein</fullName>
    </submittedName>
</protein>